<dbReference type="EMBL" id="AP017424">
    <property type="protein sequence ID" value="BAU83325.1"/>
    <property type="molecule type" value="Genomic_DNA"/>
</dbReference>
<dbReference type="AlphaFoldDB" id="A0A160NYT9"/>
<evidence type="ECO:0000313" key="2">
    <source>
        <dbReference type="Proteomes" id="UP000217676"/>
    </source>
</evidence>
<name>A0A160NYT9_STRLU</name>
<gene>
    <name evidence="1" type="ORF">SLA_2398</name>
</gene>
<reference evidence="1 2" key="1">
    <citation type="journal article" date="2016" name="Genome Announc.">
        <title>Complete Genome Sequence of Thiostrepton-Producing Streptomyces laurentii ATCC 31255.</title>
        <authorList>
            <person name="Doi K."/>
            <person name="Fujino Y."/>
            <person name="Nagayoshi Y."/>
            <person name="Ohshima T."/>
            <person name="Ogata S."/>
        </authorList>
    </citation>
    <scope>NUCLEOTIDE SEQUENCE [LARGE SCALE GENOMIC DNA]</scope>
    <source>
        <strain evidence="1 2">ATCC 31255</strain>
    </source>
</reference>
<dbReference type="KEGG" id="slau:SLA_2398"/>
<evidence type="ECO:0000313" key="1">
    <source>
        <dbReference type="EMBL" id="BAU83325.1"/>
    </source>
</evidence>
<keyword evidence="2" id="KW-1185">Reference proteome</keyword>
<proteinExistence type="predicted"/>
<dbReference type="Proteomes" id="UP000217676">
    <property type="component" value="Chromosome"/>
</dbReference>
<protein>
    <submittedName>
        <fullName evidence="1">Uncharacterized protein</fullName>
    </submittedName>
</protein>
<organism evidence="1 2">
    <name type="scientific">Streptomyces laurentii</name>
    <dbReference type="NCBI Taxonomy" id="39478"/>
    <lineage>
        <taxon>Bacteria</taxon>
        <taxon>Bacillati</taxon>
        <taxon>Actinomycetota</taxon>
        <taxon>Actinomycetes</taxon>
        <taxon>Kitasatosporales</taxon>
        <taxon>Streptomycetaceae</taxon>
        <taxon>Streptomyces</taxon>
    </lineage>
</organism>
<sequence>MTTCGHCDTALADRCLCPGCTRDLATRLRRMPLLYRALAGFLAPSTARAPGGSRTSRAEAPLPVCERVLDLRGPGGIVGILEDWVTAMYRDRGQTASRVQGSVEQRVTRAASTLARNCPALAAEWPAIGDLARELQALERDIASITGIVGRPRGQRLGPCPAQYDDGTLCGATLRLQPDTTVVTCRWCGTTYPPATWTDLRTLIEQTAA</sequence>
<accession>A0A160NYT9</accession>